<name>A0ABW9RP64_9BACT</name>
<feature type="coiled-coil region" evidence="1">
    <location>
        <begin position="152"/>
        <end position="179"/>
    </location>
</feature>
<proteinExistence type="predicted"/>
<comment type="caution">
    <text evidence="2">The sequence shown here is derived from an EMBL/GenBank/DDBJ whole genome shotgun (WGS) entry which is preliminary data.</text>
</comment>
<reference evidence="2 3" key="1">
    <citation type="submission" date="2019-02" db="EMBL/GenBank/DDBJ databases">
        <authorList>
            <person name="Goldberg S.R."/>
            <person name="Haltli B.A."/>
            <person name="Correa H."/>
            <person name="Russell K.G."/>
        </authorList>
    </citation>
    <scope>NUCLEOTIDE SEQUENCE [LARGE SCALE GENOMIC DNA]</scope>
    <source>
        <strain evidence="2 3">JCM 16186</strain>
    </source>
</reference>
<keyword evidence="1" id="KW-0175">Coiled coil</keyword>
<accession>A0ABW9RP64</accession>
<feature type="coiled-coil region" evidence="1">
    <location>
        <begin position="13"/>
        <end position="62"/>
    </location>
</feature>
<evidence type="ECO:0000256" key="1">
    <source>
        <dbReference type="SAM" id="Coils"/>
    </source>
</evidence>
<dbReference type="Proteomes" id="UP000798808">
    <property type="component" value="Unassembled WGS sequence"/>
</dbReference>
<evidence type="ECO:0000313" key="3">
    <source>
        <dbReference type="Proteomes" id="UP000798808"/>
    </source>
</evidence>
<dbReference type="RefSeq" id="WP_155170944.1">
    <property type="nucleotide sequence ID" value="NZ_BAAAFL010000012.1"/>
</dbReference>
<evidence type="ECO:0000313" key="2">
    <source>
        <dbReference type="EMBL" id="MTI24905.1"/>
    </source>
</evidence>
<sequence>MDTIDKTPDKPLLIKIADKLKETQQEVDELVLQFSLGKAEAKDKFEEMKKELKLKVAEFKQSAFAQQLSTVASDIKSRLETLERHLNSGQADTTRIFEEQKSKIAHAIDQLEIQLKKLLPEEREHFEQELEKFKIKLEILKLWFSLKKIEAKASFKGHMKEARQKVDQLMENVKNAFESDKGQHHDFKHEISQAYDHLKKAVYSLKS</sequence>
<gene>
    <name evidence="2" type="ORF">E1163_08130</name>
</gene>
<dbReference type="EMBL" id="SMLW01000464">
    <property type="protein sequence ID" value="MTI24905.1"/>
    <property type="molecule type" value="Genomic_DNA"/>
</dbReference>
<organism evidence="2 3">
    <name type="scientific">Fulvivirga kasyanovii</name>
    <dbReference type="NCBI Taxonomy" id="396812"/>
    <lineage>
        <taxon>Bacteria</taxon>
        <taxon>Pseudomonadati</taxon>
        <taxon>Bacteroidota</taxon>
        <taxon>Cytophagia</taxon>
        <taxon>Cytophagales</taxon>
        <taxon>Fulvivirgaceae</taxon>
        <taxon>Fulvivirga</taxon>
    </lineage>
</organism>
<protein>
    <submittedName>
        <fullName evidence="2">Uncharacterized protein</fullName>
    </submittedName>
</protein>
<keyword evidence="3" id="KW-1185">Reference proteome</keyword>